<name>M1DY07_SOLTU</name>
<accession>M1DY07</accession>
<dbReference type="PaxDb" id="4113-PGSC0003DMT400096240"/>
<sequence>MRYDLFAPAIVRWSAIVEVAISHRSDTAKAESESKAFLDAFAKSQLVDLHVHVAWPHSRWSDFQTLRDRGTSEAFTVPKFLDLRVHGPIAMFAGPWPHS</sequence>
<evidence type="ECO:0000313" key="2">
    <source>
        <dbReference type="Proteomes" id="UP000011115"/>
    </source>
</evidence>
<dbReference type="AlphaFoldDB" id="M1DY07"/>
<reference evidence="2" key="1">
    <citation type="journal article" date="2011" name="Nature">
        <title>Genome sequence and analysis of the tuber crop potato.</title>
        <authorList>
            <consortium name="The Potato Genome Sequencing Consortium"/>
        </authorList>
    </citation>
    <scope>NUCLEOTIDE SEQUENCE [LARGE SCALE GENOMIC DNA]</scope>
    <source>
        <strain evidence="2">cv. DM1-3 516 R44</strain>
    </source>
</reference>
<dbReference type="InParanoid" id="M1DY07"/>
<reference evidence="1" key="2">
    <citation type="submission" date="2015-06" db="UniProtKB">
        <authorList>
            <consortium name="EnsemblPlants"/>
        </authorList>
    </citation>
    <scope>IDENTIFICATION</scope>
    <source>
        <strain evidence="1">DM1-3 516 R44</strain>
    </source>
</reference>
<dbReference type="EnsemblPlants" id="PGSC0003DMT400096240">
    <property type="protein sequence ID" value="PGSC0003DMT400096240"/>
    <property type="gene ID" value="PGSC0003DMG400045811"/>
</dbReference>
<dbReference type="Gramene" id="PGSC0003DMT400096240">
    <property type="protein sequence ID" value="PGSC0003DMT400096240"/>
    <property type="gene ID" value="PGSC0003DMG400045811"/>
</dbReference>
<dbReference type="Proteomes" id="UP000011115">
    <property type="component" value="Unassembled WGS sequence"/>
</dbReference>
<organism evidence="1 2">
    <name type="scientific">Solanum tuberosum</name>
    <name type="common">Potato</name>
    <dbReference type="NCBI Taxonomy" id="4113"/>
    <lineage>
        <taxon>Eukaryota</taxon>
        <taxon>Viridiplantae</taxon>
        <taxon>Streptophyta</taxon>
        <taxon>Embryophyta</taxon>
        <taxon>Tracheophyta</taxon>
        <taxon>Spermatophyta</taxon>
        <taxon>Magnoliopsida</taxon>
        <taxon>eudicotyledons</taxon>
        <taxon>Gunneridae</taxon>
        <taxon>Pentapetalae</taxon>
        <taxon>asterids</taxon>
        <taxon>lamiids</taxon>
        <taxon>Solanales</taxon>
        <taxon>Solanaceae</taxon>
        <taxon>Solanoideae</taxon>
        <taxon>Solaneae</taxon>
        <taxon>Solanum</taxon>
    </lineage>
</organism>
<keyword evidence="2" id="KW-1185">Reference proteome</keyword>
<proteinExistence type="predicted"/>
<dbReference type="HOGENOM" id="CLU_2324835_0_0_1"/>
<protein>
    <submittedName>
        <fullName evidence="1">Uncharacterized protein</fullName>
    </submittedName>
</protein>
<evidence type="ECO:0000313" key="1">
    <source>
        <dbReference type="EnsemblPlants" id="PGSC0003DMT400096240"/>
    </source>
</evidence>